<dbReference type="GeneID" id="23116635"/>
<dbReference type="AlphaFoldDB" id="R0BRM0"/>
<dbReference type="InterPro" id="IPR019096">
    <property type="entry name" value="YopX_protein"/>
</dbReference>
<dbReference type="EMBL" id="AGYH01000018">
    <property type="protein sequence ID" value="ENZ46937.1"/>
    <property type="molecule type" value="Genomic_DNA"/>
</dbReference>
<reference evidence="2 3" key="1">
    <citation type="submission" date="2013-01" db="EMBL/GenBank/DDBJ databases">
        <title>The Genome Sequence of Clostridium bolteae 90A9.</title>
        <authorList>
            <consortium name="The Broad Institute Genome Sequencing Platform"/>
            <person name="Earl A."/>
            <person name="Ward D."/>
            <person name="Feldgarden M."/>
            <person name="Gevers D."/>
            <person name="Courvalin P."/>
            <person name="Lambert T."/>
            <person name="Walker B."/>
            <person name="Young S.K."/>
            <person name="Zeng Q."/>
            <person name="Gargeya S."/>
            <person name="Fitzgerald M."/>
            <person name="Haas B."/>
            <person name="Abouelleil A."/>
            <person name="Alvarado L."/>
            <person name="Arachchi H.M."/>
            <person name="Berlin A.M."/>
            <person name="Chapman S.B."/>
            <person name="Dewar J."/>
            <person name="Goldberg J."/>
            <person name="Griggs A."/>
            <person name="Gujja S."/>
            <person name="Hansen M."/>
            <person name="Howarth C."/>
            <person name="Imamovic A."/>
            <person name="Larimer J."/>
            <person name="McCowan C."/>
            <person name="Murphy C."/>
            <person name="Neiman D."/>
            <person name="Pearson M."/>
            <person name="Priest M."/>
            <person name="Roberts A."/>
            <person name="Saif S."/>
            <person name="Shea T."/>
            <person name="Sisk P."/>
            <person name="Sykes S."/>
            <person name="Wortman J."/>
            <person name="Nusbaum C."/>
            <person name="Birren B."/>
        </authorList>
    </citation>
    <scope>NUCLEOTIDE SEQUENCE [LARGE SCALE GENOMIC DNA]</scope>
    <source>
        <strain evidence="2 3">90A9</strain>
    </source>
</reference>
<protein>
    <recommendedName>
        <fullName evidence="1">YopX protein domain-containing protein</fullName>
    </recommendedName>
</protein>
<dbReference type="Gene3D" id="2.30.30.290">
    <property type="entry name" value="YopX-like domains"/>
    <property type="match status" value="1"/>
</dbReference>
<gene>
    <name evidence="2" type="ORF">HMPREF1085_05531</name>
</gene>
<name>R0BRM0_9FIRM</name>
<dbReference type="Pfam" id="PF09643">
    <property type="entry name" value="YopX"/>
    <property type="match status" value="1"/>
</dbReference>
<dbReference type="RefSeq" id="WP_002578105.1">
    <property type="nucleotide sequence ID" value="NZ_KB851182.1"/>
</dbReference>
<dbReference type="OrthoDB" id="1809393at2"/>
<comment type="caution">
    <text evidence="2">The sequence shown here is derived from an EMBL/GenBank/DDBJ whole genome shotgun (WGS) entry which is preliminary data.</text>
</comment>
<evidence type="ECO:0000259" key="1">
    <source>
        <dbReference type="Pfam" id="PF09643"/>
    </source>
</evidence>
<proteinExistence type="predicted"/>
<dbReference type="InterPro" id="IPR023385">
    <property type="entry name" value="YopX-like_C"/>
</dbReference>
<keyword evidence="3" id="KW-1185">Reference proteome</keyword>
<evidence type="ECO:0000313" key="2">
    <source>
        <dbReference type="EMBL" id="ENZ46937.1"/>
    </source>
</evidence>
<feature type="domain" description="YopX protein" evidence="1">
    <location>
        <begin position="38"/>
        <end position="158"/>
    </location>
</feature>
<dbReference type="Proteomes" id="UP000013126">
    <property type="component" value="Unassembled WGS sequence"/>
</dbReference>
<dbReference type="SUPFAM" id="SSF159006">
    <property type="entry name" value="YopX-like"/>
    <property type="match status" value="1"/>
</dbReference>
<dbReference type="HOGENOM" id="CLU_107462_2_0_9"/>
<sequence>MREILFKAKGCENGEWVEGYYVLCRECHYILPIFNNDALYHGYDERYDEWIEVEPSTVCQYTGLTDKNGRKIWENDILKQSTSKKHWCQWTCFGIVRYGEFDFRPGDAGFKTNCFYIERLNIGTEYTAMHAGINQYDILEENYPSEVVGNVFDNPELLNPQN</sequence>
<evidence type="ECO:0000313" key="3">
    <source>
        <dbReference type="Proteomes" id="UP000013126"/>
    </source>
</evidence>
<accession>R0BRM0</accession>
<dbReference type="InterPro" id="IPR010024">
    <property type="entry name" value="CHP16711"/>
</dbReference>
<organism evidence="2 3">
    <name type="scientific">Enterocloster bolteae 90A9</name>
    <dbReference type="NCBI Taxonomy" id="997894"/>
    <lineage>
        <taxon>Bacteria</taxon>
        <taxon>Bacillati</taxon>
        <taxon>Bacillota</taxon>
        <taxon>Clostridia</taxon>
        <taxon>Lachnospirales</taxon>
        <taxon>Lachnospiraceae</taxon>
        <taxon>Enterocloster</taxon>
    </lineage>
</organism>
<dbReference type="NCBIfam" id="TIGR01671">
    <property type="entry name" value="phage_TIGR01671"/>
    <property type="match status" value="1"/>
</dbReference>